<protein>
    <submittedName>
        <fullName evidence="2">Uncharacterized protein</fullName>
    </submittedName>
</protein>
<keyword evidence="3" id="KW-1185">Reference proteome</keyword>
<feature type="transmembrane region" description="Helical" evidence="1">
    <location>
        <begin position="6"/>
        <end position="22"/>
    </location>
</feature>
<organism evidence="2 3">
    <name type="scientific">Paramecium primaurelia</name>
    <dbReference type="NCBI Taxonomy" id="5886"/>
    <lineage>
        <taxon>Eukaryota</taxon>
        <taxon>Sar</taxon>
        <taxon>Alveolata</taxon>
        <taxon>Ciliophora</taxon>
        <taxon>Intramacronucleata</taxon>
        <taxon>Oligohymenophorea</taxon>
        <taxon>Peniculida</taxon>
        <taxon>Parameciidae</taxon>
        <taxon>Paramecium</taxon>
    </lineage>
</organism>
<evidence type="ECO:0000313" key="3">
    <source>
        <dbReference type="Proteomes" id="UP000688137"/>
    </source>
</evidence>
<keyword evidence="1" id="KW-0812">Transmembrane</keyword>
<dbReference type="Proteomes" id="UP000688137">
    <property type="component" value="Unassembled WGS sequence"/>
</dbReference>
<dbReference type="AlphaFoldDB" id="A0A8S1MNF4"/>
<dbReference type="EMBL" id="CAJJDM010000064">
    <property type="protein sequence ID" value="CAD8079961.1"/>
    <property type="molecule type" value="Genomic_DNA"/>
</dbReference>
<name>A0A8S1MNF4_PARPR</name>
<proteinExistence type="predicted"/>
<keyword evidence="1" id="KW-0472">Membrane</keyword>
<gene>
    <name evidence="2" type="ORF">PPRIM_AZ9-3.1.T0630018</name>
</gene>
<sequence>MQKMYLNASLAFLFLSISYYQIKYTVIRQRKQKLADPFLPHSIQMIIGNHMRLCHQIKLQIVEPQ</sequence>
<evidence type="ECO:0000313" key="2">
    <source>
        <dbReference type="EMBL" id="CAD8079961.1"/>
    </source>
</evidence>
<keyword evidence="1" id="KW-1133">Transmembrane helix</keyword>
<evidence type="ECO:0000256" key="1">
    <source>
        <dbReference type="SAM" id="Phobius"/>
    </source>
</evidence>
<accession>A0A8S1MNF4</accession>
<comment type="caution">
    <text evidence="2">The sequence shown here is derived from an EMBL/GenBank/DDBJ whole genome shotgun (WGS) entry which is preliminary data.</text>
</comment>
<reference evidence="2" key="1">
    <citation type="submission" date="2021-01" db="EMBL/GenBank/DDBJ databases">
        <authorList>
            <consortium name="Genoscope - CEA"/>
            <person name="William W."/>
        </authorList>
    </citation>
    <scope>NUCLEOTIDE SEQUENCE</scope>
</reference>